<dbReference type="Proteomes" id="UP000239388">
    <property type="component" value="Unassembled WGS sequence"/>
</dbReference>
<evidence type="ECO:0000313" key="1">
    <source>
        <dbReference type="EMBL" id="PQO28339.1"/>
    </source>
</evidence>
<reference evidence="1 2" key="1">
    <citation type="submission" date="2018-02" db="EMBL/GenBank/DDBJ databases">
        <title>Comparative genomes isolates from brazilian mangrove.</title>
        <authorList>
            <person name="Araujo J.E."/>
            <person name="Taketani R.G."/>
            <person name="Silva M.C.P."/>
            <person name="Loureco M.V."/>
            <person name="Andreote F.D."/>
        </authorList>
    </citation>
    <scope>NUCLEOTIDE SEQUENCE [LARGE SCALE GENOMIC DNA]</scope>
    <source>
        <strain evidence="1 2">NAP PRIS-MGV</strain>
    </source>
</reference>
<dbReference type="EMBL" id="PUIB01000025">
    <property type="protein sequence ID" value="PQO28339.1"/>
    <property type="molecule type" value="Genomic_DNA"/>
</dbReference>
<sequence>MPELSQLIALFYDQPEKLGQFEEVTAEQTPPPFRQLLAHNEHMTVTVEKFHGCHVDVKVLETRNEGNFYSRKILLTRQRDGNVVQYGIVRLNCDYLDEAPANEIKSERIPLGRVLIEHNVLREVQLTSLWQVQPAEELRQLMALQPNETVYGRTALIYCNGEPAVELLEIVTRD</sequence>
<dbReference type="Gene3D" id="3.40.1410.10">
    <property type="entry name" value="Chorismate lyase-like"/>
    <property type="match status" value="1"/>
</dbReference>
<proteinExistence type="predicted"/>
<gene>
    <name evidence="1" type="ORF">C5Y98_25945</name>
</gene>
<dbReference type="InterPro" id="IPR028978">
    <property type="entry name" value="Chorismate_lyase_/UTRA_dom_sf"/>
</dbReference>
<dbReference type="OrthoDB" id="268218at2"/>
<dbReference type="AlphaFoldDB" id="A0A2S8F858"/>
<dbReference type="SUPFAM" id="SSF64288">
    <property type="entry name" value="Chorismate lyase-like"/>
    <property type="match status" value="1"/>
</dbReference>
<accession>A0A2S8F858</accession>
<name>A0A2S8F858_9BACT</name>
<organism evidence="1 2">
    <name type="scientific">Blastopirellula marina</name>
    <dbReference type="NCBI Taxonomy" id="124"/>
    <lineage>
        <taxon>Bacteria</taxon>
        <taxon>Pseudomonadati</taxon>
        <taxon>Planctomycetota</taxon>
        <taxon>Planctomycetia</taxon>
        <taxon>Pirellulales</taxon>
        <taxon>Pirellulaceae</taxon>
        <taxon>Blastopirellula</taxon>
    </lineage>
</organism>
<evidence type="ECO:0000313" key="2">
    <source>
        <dbReference type="Proteomes" id="UP000239388"/>
    </source>
</evidence>
<comment type="caution">
    <text evidence="1">The sequence shown here is derived from an EMBL/GenBank/DDBJ whole genome shotgun (WGS) entry which is preliminary data.</text>
</comment>
<protein>
    <submittedName>
        <fullName evidence="1">Uncharacterized protein</fullName>
    </submittedName>
</protein>